<evidence type="ECO:0000313" key="2">
    <source>
        <dbReference type="Proteomes" id="UP001054945"/>
    </source>
</evidence>
<reference evidence="1 2" key="1">
    <citation type="submission" date="2021-06" db="EMBL/GenBank/DDBJ databases">
        <title>Caerostris extrusa draft genome.</title>
        <authorList>
            <person name="Kono N."/>
            <person name="Arakawa K."/>
        </authorList>
    </citation>
    <scope>NUCLEOTIDE SEQUENCE [LARGE SCALE GENOMIC DNA]</scope>
</reference>
<organism evidence="1 2">
    <name type="scientific">Caerostris extrusa</name>
    <name type="common">Bark spider</name>
    <name type="synonym">Caerostris bankana</name>
    <dbReference type="NCBI Taxonomy" id="172846"/>
    <lineage>
        <taxon>Eukaryota</taxon>
        <taxon>Metazoa</taxon>
        <taxon>Ecdysozoa</taxon>
        <taxon>Arthropoda</taxon>
        <taxon>Chelicerata</taxon>
        <taxon>Arachnida</taxon>
        <taxon>Araneae</taxon>
        <taxon>Araneomorphae</taxon>
        <taxon>Entelegynae</taxon>
        <taxon>Araneoidea</taxon>
        <taxon>Araneidae</taxon>
        <taxon>Caerostris</taxon>
    </lineage>
</organism>
<name>A0AAV4VJD4_CAEEX</name>
<proteinExistence type="predicted"/>
<dbReference type="EMBL" id="BPLR01014559">
    <property type="protein sequence ID" value="GIY69633.1"/>
    <property type="molecule type" value="Genomic_DNA"/>
</dbReference>
<protein>
    <submittedName>
        <fullName evidence="1">Uncharacterized protein</fullName>
    </submittedName>
</protein>
<gene>
    <name evidence="1" type="ORF">CEXT_722291</name>
</gene>
<comment type="caution">
    <text evidence="1">The sequence shown here is derived from an EMBL/GenBank/DDBJ whole genome shotgun (WGS) entry which is preliminary data.</text>
</comment>
<keyword evidence="2" id="KW-1185">Reference proteome</keyword>
<dbReference type="Proteomes" id="UP001054945">
    <property type="component" value="Unassembled WGS sequence"/>
</dbReference>
<dbReference type="AlphaFoldDB" id="A0AAV4VJD4"/>
<evidence type="ECO:0000313" key="1">
    <source>
        <dbReference type="EMBL" id="GIY69633.1"/>
    </source>
</evidence>
<sequence>MLANYFKTKKVFWCISKSFCGESLLSCEDDCFFRIDAKVSCHSHLQVFEGLGSLLLFKEEYLGNFGNLYKMRDGHFTFPQFLCRLGSDHPKP</sequence>
<accession>A0AAV4VJD4</accession>